<proteinExistence type="predicted"/>
<evidence type="ECO:0000313" key="2">
    <source>
        <dbReference type="Proteomes" id="UP000218334"/>
    </source>
</evidence>
<sequence>MIPYKIRGPTQYPDFGTSSLLPAMAVLLFRSSVPPSMACHCTRVKPYHSFWAGTVTGQYNMRSFTHNSDILTDGGGVWRKSLKYQTTSSERRGMDDDVSWCRRVLLENS</sequence>
<name>A0A2H3CDH8_9AGAR</name>
<reference evidence="2" key="1">
    <citation type="journal article" date="2017" name="Nat. Ecol. Evol.">
        <title>Genome expansion and lineage-specific genetic innovations in the forest pathogenic fungi Armillaria.</title>
        <authorList>
            <person name="Sipos G."/>
            <person name="Prasanna A.N."/>
            <person name="Walter M.C."/>
            <person name="O'Connor E."/>
            <person name="Balint B."/>
            <person name="Krizsan K."/>
            <person name="Kiss B."/>
            <person name="Hess J."/>
            <person name="Varga T."/>
            <person name="Slot J."/>
            <person name="Riley R."/>
            <person name="Boka B."/>
            <person name="Rigling D."/>
            <person name="Barry K."/>
            <person name="Lee J."/>
            <person name="Mihaltcheva S."/>
            <person name="LaButti K."/>
            <person name="Lipzen A."/>
            <person name="Waldron R."/>
            <person name="Moloney N.M."/>
            <person name="Sperisen C."/>
            <person name="Kredics L."/>
            <person name="Vagvoelgyi C."/>
            <person name="Patrignani A."/>
            <person name="Fitzpatrick D."/>
            <person name="Nagy I."/>
            <person name="Doyle S."/>
            <person name="Anderson J.B."/>
            <person name="Grigoriev I.V."/>
            <person name="Gueldener U."/>
            <person name="Muensterkoetter M."/>
            <person name="Nagy L.G."/>
        </authorList>
    </citation>
    <scope>NUCLEOTIDE SEQUENCE [LARGE SCALE GENOMIC DNA]</scope>
    <source>
        <strain evidence="2">28-4</strain>
    </source>
</reference>
<dbReference type="Proteomes" id="UP000218334">
    <property type="component" value="Unassembled WGS sequence"/>
</dbReference>
<dbReference type="AlphaFoldDB" id="A0A2H3CDH8"/>
<organism evidence="1 2">
    <name type="scientific">Armillaria solidipes</name>
    <dbReference type="NCBI Taxonomy" id="1076256"/>
    <lineage>
        <taxon>Eukaryota</taxon>
        <taxon>Fungi</taxon>
        <taxon>Dikarya</taxon>
        <taxon>Basidiomycota</taxon>
        <taxon>Agaricomycotina</taxon>
        <taxon>Agaricomycetes</taxon>
        <taxon>Agaricomycetidae</taxon>
        <taxon>Agaricales</taxon>
        <taxon>Marasmiineae</taxon>
        <taxon>Physalacriaceae</taxon>
        <taxon>Armillaria</taxon>
    </lineage>
</organism>
<accession>A0A2H3CDH8</accession>
<protein>
    <submittedName>
        <fullName evidence="1">Uncharacterized protein</fullName>
    </submittedName>
</protein>
<gene>
    <name evidence="1" type="ORF">ARMSODRAFT_225150</name>
</gene>
<keyword evidence="2" id="KW-1185">Reference proteome</keyword>
<evidence type="ECO:0000313" key="1">
    <source>
        <dbReference type="EMBL" id="PBK76408.1"/>
    </source>
</evidence>
<dbReference type="EMBL" id="KZ293416">
    <property type="protein sequence ID" value="PBK76408.1"/>
    <property type="molecule type" value="Genomic_DNA"/>
</dbReference>